<comment type="caution">
    <text evidence="1">The sequence shown here is derived from an EMBL/GenBank/DDBJ whole genome shotgun (WGS) entry which is preliminary data.</text>
</comment>
<keyword evidence="2" id="KW-1185">Reference proteome</keyword>
<evidence type="ECO:0000313" key="2">
    <source>
        <dbReference type="Proteomes" id="UP000266673"/>
    </source>
</evidence>
<name>A0A397U9M7_9GLOM</name>
<dbReference type="EMBL" id="QKWP01002275">
    <property type="protein sequence ID" value="RIB04003.1"/>
    <property type="molecule type" value="Genomic_DNA"/>
</dbReference>
<evidence type="ECO:0000313" key="1">
    <source>
        <dbReference type="EMBL" id="RIB04003.1"/>
    </source>
</evidence>
<sequence>MLYYYCVHFFLDMKLVCSSFWLNIQMTSMYQIAICTNKMSLFISLTERLSYLVIALV</sequence>
<dbReference type="Proteomes" id="UP000266673">
    <property type="component" value="Unassembled WGS sequence"/>
</dbReference>
<reference evidence="1 2" key="1">
    <citation type="submission" date="2018-06" db="EMBL/GenBank/DDBJ databases">
        <title>Comparative genomics reveals the genomic features of Rhizophagus irregularis, R. cerebriforme, R. diaphanum and Gigaspora rosea, and their symbiotic lifestyle signature.</title>
        <authorList>
            <person name="Morin E."/>
            <person name="San Clemente H."/>
            <person name="Chen E.C.H."/>
            <person name="De La Providencia I."/>
            <person name="Hainaut M."/>
            <person name="Kuo A."/>
            <person name="Kohler A."/>
            <person name="Murat C."/>
            <person name="Tang N."/>
            <person name="Roy S."/>
            <person name="Loubradou J."/>
            <person name="Henrissat B."/>
            <person name="Grigoriev I.V."/>
            <person name="Corradi N."/>
            <person name="Roux C."/>
            <person name="Martin F.M."/>
        </authorList>
    </citation>
    <scope>NUCLEOTIDE SEQUENCE [LARGE SCALE GENOMIC DNA]</scope>
    <source>
        <strain evidence="1 2">DAOM 194757</strain>
    </source>
</reference>
<accession>A0A397U9M7</accession>
<dbReference type="AlphaFoldDB" id="A0A397U9M7"/>
<proteinExistence type="predicted"/>
<protein>
    <submittedName>
        <fullName evidence="1">Uncharacterized protein</fullName>
    </submittedName>
</protein>
<organism evidence="1 2">
    <name type="scientific">Gigaspora rosea</name>
    <dbReference type="NCBI Taxonomy" id="44941"/>
    <lineage>
        <taxon>Eukaryota</taxon>
        <taxon>Fungi</taxon>
        <taxon>Fungi incertae sedis</taxon>
        <taxon>Mucoromycota</taxon>
        <taxon>Glomeromycotina</taxon>
        <taxon>Glomeromycetes</taxon>
        <taxon>Diversisporales</taxon>
        <taxon>Gigasporaceae</taxon>
        <taxon>Gigaspora</taxon>
    </lineage>
</organism>
<gene>
    <name evidence="1" type="ORF">C2G38_2121701</name>
</gene>